<dbReference type="SMART" id="SM01400">
    <property type="entry name" value="Pribosyltran_N"/>
    <property type="match status" value="1"/>
</dbReference>
<dbReference type="Pfam" id="PF13793">
    <property type="entry name" value="Pribosyltran_N"/>
    <property type="match status" value="1"/>
</dbReference>
<keyword evidence="4" id="KW-0545">Nucleotide biosynthesis</keyword>
<keyword evidence="8" id="KW-0460">Magnesium</keyword>
<dbReference type="EC" id="2.7.6.1" evidence="1"/>
<proteinExistence type="predicted"/>
<evidence type="ECO:0000256" key="8">
    <source>
        <dbReference type="ARBA" id="ARBA00022842"/>
    </source>
</evidence>
<dbReference type="Pfam" id="PF14572">
    <property type="entry name" value="Pribosyl_synth"/>
    <property type="match status" value="1"/>
</dbReference>
<dbReference type="GO" id="GO:0002189">
    <property type="term" value="C:ribose phosphate diphosphokinase complex"/>
    <property type="evidence" value="ECO:0007669"/>
    <property type="project" value="TreeGrafter"/>
</dbReference>
<accession>A0A125BBX6</accession>
<evidence type="ECO:0000256" key="2">
    <source>
        <dbReference type="ARBA" id="ARBA00022679"/>
    </source>
</evidence>
<dbReference type="PANTHER" id="PTHR10210:SF32">
    <property type="entry name" value="RIBOSE-PHOSPHATE PYROPHOSPHOKINASE 2"/>
    <property type="match status" value="1"/>
</dbReference>
<keyword evidence="12" id="KW-1185">Reference proteome</keyword>
<evidence type="ECO:0000256" key="1">
    <source>
        <dbReference type="ARBA" id="ARBA00013247"/>
    </source>
</evidence>
<dbReference type="GO" id="GO:0005524">
    <property type="term" value="F:ATP binding"/>
    <property type="evidence" value="ECO:0007669"/>
    <property type="project" value="UniProtKB-KW"/>
</dbReference>
<evidence type="ECO:0000313" key="12">
    <source>
        <dbReference type="Proteomes" id="UP000064243"/>
    </source>
</evidence>
<dbReference type="GO" id="GO:0016301">
    <property type="term" value="F:kinase activity"/>
    <property type="evidence" value="ECO:0007669"/>
    <property type="project" value="UniProtKB-KW"/>
</dbReference>
<dbReference type="EMBL" id="LDUG01000039">
    <property type="protein sequence ID" value="KVW93734.1"/>
    <property type="molecule type" value="Genomic_DNA"/>
</dbReference>
<dbReference type="InterPro" id="IPR029057">
    <property type="entry name" value="PRTase-like"/>
</dbReference>
<evidence type="ECO:0000259" key="10">
    <source>
        <dbReference type="Pfam" id="PF13793"/>
    </source>
</evidence>
<organism evidence="11 12">
    <name type="scientific">Thiobacillus denitrificans</name>
    <dbReference type="NCBI Taxonomy" id="36861"/>
    <lineage>
        <taxon>Bacteria</taxon>
        <taxon>Pseudomonadati</taxon>
        <taxon>Pseudomonadota</taxon>
        <taxon>Betaproteobacteria</taxon>
        <taxon>Nitrosomonadales</taxon>
        <taxon>Thiobacillaceae</taxon>
        <taxon>Thiobacillus</taxon>
    </lineage>
</organism>
<dbReference type="AlphaFoldDB" id="A0A125BBX6"/>
<sequence length="328" mass="34880">MTPDALCLFALDASRAYGERVATALGIALSSHEEREFEDGEHKARPLENVRDKDVYVIQSLYGEPGMSANDKLVRLLFFIGALKDASAGRVTAVCPYLAYSRKDRKTKSRDPVSSRYVAQLFEAVGTDRMVTLDVHNPAAYQNAFRIPAEHLEAQGLFVAWFAAHLDDEPLVVVSPDAGGVKRAEAFRQALSQTLDRPIAAAFMEKRRSEGVVSGEAVVGDVGGRTAIILDDLIGTGTTLARAATACKALGANRVIAAASHGMFVGAAGAVLAGPALDKVLVADSIPPFRLPPALLGSRVEVLASAPLFAEAIYRLHSGGSLVELLQV</sequence>
<dbReference type="PANTHER" id="PTHR10210">
    <property type="entry name" value="RIBOSE-PHOSPHATE DIPHOSPHOKINASE FAMILY MEMBER"/>
    <property type="match status" value="1"/>
</dbReference>
<dbReference type="RefSeq" id="WP_059757794.1">
    <property type="nucleotide sequence ID" value="NZ_LDUG01000039.1"/>
</dbReference>
<evidence type="ECO:0000256" key="9">
    <source>
        <dbReference type="ARBA" id="ARBA00049535"/>
    </source>
</evidence>
<gene>
    <name evidence="11" type="ORF">ABW22_13610</name>
</gene>
<dbReference type="PATRIC" id="fig|36861.3.peg.2514"/>
<keyword evidence="7" id="KW-0067">ATP-binding</keyword>
<reference evidence="11 12" key="1">
    <citation type="journal article" date="2015" name="Appl. Environ. Microbiol.">
        <title>Aerobic and Anaerobic Thiosulfate Oxidation by a Cold-Adapted, Subglacial Chemoautotroph.</title>
        <authorList>
            <person name="Harrold Z.R."/>
            <person name="Skidmore M.L."/>
            <person name="Hamilton T.L."/>
            <person name="Desch L."/>
            <person name="Amada K."/>
            <person name="van Gelder W."/>
            <person name="Glover K."/>
            <person name="Roden E.E."/>
            <person name="Boyd E.S."/>
        </authorList>
    </citation>
    <scope>NUCLEOTIDE SEQUENCE [LARGE SCALE GENOMIC DNA]</scope>
    <source>
        <strain evidence="11 12">RG</strain>
    </source>
</reference>
<dbReference type="Proteomes" id="UP000064243">
    <property type="component" value="Unassembled WGS sequence"/>
</dbReference>
<keyword evidence="2" id="KW-0808">Transferase</keyword>
<name>A0A125BBX6_THIDE</name>
<dbReference type="GO" id="GO:0004749">
    <property type="term" value="F:ribose phosphate diphosphokinase activity"/>
    <property type="evidence" value="ECO:0007669"/>
    <property type="project" value="UniProtKB-EC"/>
</dbReference>
<keyword evidence="3" id="KW-0479">Metal-binding</keyword>
<dbReference type="SUPFAM" id="SSF53271">
    <property type="entry name" value="PRTase-like"/>
    <property type="match status" value="2"/>
</dbReference>
<dbReference type="InterPro" id="IPR000836">
    <property type="entry name" value="PRTase_dom"/>
</dbReference>
<evidence type="ECO:0000256" key="7">
    <source>
        <dbReference type="ARBA" id="ARBA00022840"/>
    </source>
</evidence>
<dbReference type="GO" id="GO:0005737">
    <property type="term" value="C:cytoplasm"/>
    <property type="evidence" value="ECO:0007669"/>
    <property type="project" value="TreeGrafter"/>
</dbReference>
<evidence type="ECO:0000256" key="4">
    <source>
        <dbReference type="ARBA" id="ARBA00022727"/>
    </source>
</evidence>
<comment type="caution">
    <text evidence="11">The sequence shown here is derived from an EMBL/GenBank/DDBJ whole genome shotgun (WGS) entry which is preliminary data.</text>
</comment>
<keyword evidence="5" id="KW-0547">Nucleotide-binding</keyword>
<protein>
    <recommendedName>
        <fullName evidence="1">ribose-phosphate diphosphokinase</fullName>
        <ecNumber evidence="1">2.7.6.1</ecNumber>
    </recommendedName>
</protein>
<dbReference type="FunFam" id="3.40.50.2020:FF:000007">
    <property type="entry name" value="Ribose-phosphate pyrophosphokinase"/>
    <property type="match status" value="1"/>
</dbReference>
<dbReference type="Gene3D" id="3.40.50.2020">
    <property type="match status" value="2"/>
</dbReference>
<dbReference type="GO" id="GO:0006015">
    <property type="term" value="P:5-phosphoribose 1-diphosphate biosynthetic process"/>
    <property type="evidence" value="ECO:0007669"/>
    <property type="project" value="TreeGrafter"/>
</dbReference>
<dbReference type="GO" id="GO:0000287">
    <property type="term" value="F:magnesium ion binding"/>
    <property type="evidence" value="ECO:0007669"/>
    <property type="project" value="InterPro"/>
</dbReference>
<dbReference type="NCBIfam" id="TIGR01251">
    <property type="entry name" value="ribP_PPkin"/>
    <property type="match status" value="1"/>
</dbReference>
<evidence type="ECO:0000256" key="5">
    <source>
        <dbReference type="ARBA" id="ARBA00022741"/>
    </source>
</evidence>
<dbReference type="GO" id="GO:0006164">
    <property type="term" value="P:purine nucleotide biosynthetic process"/>
    <property type="evidence" value="ECO:0007669"/>
    <property type="project" value="TreeGrafter"/>
</dbReference>
<keyword evidence="6 11" id="KW-0418">Kinase</keyword>
<evidence type="ECO:0000313" key="11">
    <source>
        <dbReference type="EMBL" id="KVW93734.1"/>
    </source>
</evidence>
<dbReference type="InterPro" id="IPR005946">
    <property type="entry name" value="Rib-P_diPkinase"/>
</dbReference>
<dbReference type="CDD" id="cd06223">
    <property type="entry name" value="PRTases_typeI"/>
    <property type="match status" value="1"/>
</dbReference>
<dbReference type="OrthoDB" id="324294at2"/>
<evidence type="ECO:0000256" key="6">
    <source>
        <dbReference type="ARBA" id="ARBA00022777"/>
    </source>
</evidence>
<feature type="domain" description="Ribose-phosphate pyrophosphokinase N-terminal" evidence="10">
    <location>
        <begin position="7"/>
        <end position="126"/>
    </location>
</feature>
<comment type="catalytic activity">
    <reaction evidence="9">
        <text>D-ribose 5-phosphate + ATP = 5-phospho-alpha-D-ribose 1-diphosphate + AMP + H(+)</text>
        <dbReference type="Rhea" id="RHEA:15609"/>
        <dbReference type="ChEBI" id="CHEBI:15378"/>
        <dbReference type="ChEBI" id="CHEBI:30616"/>
        <dbReference type="ChEBI" id="CHEBI:58017"/>
        <dbReference type="ChEBI" id="CHEBI:78346"/>
        <dbReference type="ChEBI" id="CHEBI:456215"/>
        <dbReference type="EC" id="2.7.6.1"/>
    </reaction>
</comment>
<dbReference type="InterPro" id="IPR029099">
    <property type="entry name" value="Pribosyltran_N"/>
</dbReference>
<evidence type="ECO:0000256" key="3">
    <source>
        <dbReference type="ARBA" id="ARBA00022723"/>
    </source>
</evidence>